<organism evidence="2">
    <name type="scientific">Arion vulgaris</name>
    <dbReference type="NCBI Taxonomy" id="1028688"/>
    <lineage>
        <taxon>Eukaryota</taxon>
        <taxon>Metazoa</taxon>
        <taxon>Spiralia</taxon>
        <taxon>Lophotrochozoa</taxon>
        <taxon>Mollusca</taxon>
        <taxon>Gastropoda</taxon>
        <taxon>Heterobranchia</taxon>
        <taxon>Euthyneura</taxon>
        <taxon>Panpulmonata</taxon>
        <taxon>Eupulmonata</taxon>
        <taxon>Stylommatophora</taxon>
        <taxon>Helicina</taxon>
        <taxon>Arionoidea</taxon>
        <taxon>Arionidae</taxon>
        <taxon>Arion</taxon>
    </lineage>
</organism>
<feature type="compositionally biased region" description="Basic and acidic residues" evidence="1">
    <location>
        <begin position="37"/>
        <end position="48"/>
    </location>
</feature>
<feature type="compositionally biased region" description="Polar residues" evidence="1">
    <location>
        <begin position="26"/>
        <end position="35"/>
    </location>
</feature>
<name>A0A0B6YTG4_9EUPU</name>
<dbReference type="EMBL" id="HACG01012211">
    <property type="protein sequence ID" value="CEK59076.1"/>
    <property type="molecule type" value="Transcribed_RNA"/>
</dbReference>
<feature type="non-terminal residue" evidence="2">
    <location>
        <position position="1"/>
    </location>
</feature>
<evidence type="ECO:0000313" key="2">
    <source>
        <dbReference type="EMBL" id="CEK59076.1"/>
    </source>
</evidence>
<protein>
    <submittedName>
        <fullName evidence="2">Uncharacterized protein</fullName>
    </submittedName>
</protein>
<accession>A0A0B6YTG4</accession>
<feature type="region of interest" description="Disordered" evidence="1">
    <location>
        <begin position="26"/>
        <end position="51"/>
    </location>
</feature>
<evidence type="ECO:0000256" key="1">
    <source>
        <dbReference type="SAM" id="MobiDB-lite"/>
    </source>
</evidence>
<proteinExistence type="predicted"/>
<feature type="non-terminal residue" evidence="2">
    <location>
        <position position="88"/>
    </location>
</feature>
<dbReference type="AlphaFoldDB" id="A0A0B6YTG4"/>
<reference evidence="2" key="1">
    <citation type="submission" date="2014-12" db="EMBL/GenBank/DDBJ databases">
        <title>Insight into the proteome of Arion vulgaris.</title>
        <authorList>
            <person name="Aradska J."/>
            <person name="Bulat T."/>
            <person name="Smidak R."/>
            <person name="Sarate P."/>
            <person name="Gangsoo J."/>
            <person name="Sialana F."/>
            <person name="Bilban M."/>
            <person name="Lubec G."/>
        </authorList>
    </citation>
    <scope>NUCLEOTIDE SEQUENCE</scope>
    <source>
        <tissue evidence="2">Skin</tissue>
    </source>
</reference>
<sequence length="88" mass="9838">ASVPKEEKHLLKWNDKTQLEQLTQNIEEKGTTVSQRKIPENQARDRGSSDISQNLCDLSKVRQDEITLCSGQLDVKSSIDSELGPAET</sequence>
<gene>
    <name evidence="2" type="primary">ORF35122</name>
</gene>